<evidence type="ECO:0000313" key="1">
    <source>
        <dbReference type="EMBL" id="VDM68063.1"/>
    </source>
</evidence>
<evidence type="ECO:0000313" key="2">
    <source>
        <dbReference type="Proteomes" id="UP000270094"/>
    </source>
</evidence>
<organism evidence="1 2">
    <name type="scientific">Strongylus vulgaris</name>
    <name type="common">Blood worm</name>
    <dbReference type="NCBI Taxonomy" id="40348"/>
    <lineage>
        <taxon>Eukaryota</taxon>
        <taxon>Metazoa</taxon>
        <taxon>Ecdysozoa</taxon>
        <taxon>Nematoda</taxon>
        <taxon>Chromadorea</taxon>
        <taxon>Rhabditida</taxon>
        <taxon>Rhabditina</taxon>
        <taxon>Rhabditomorpha</taxon>
        <taxon>Strongyloidea</taxon>
        <taxon>Strongylidae</taxon>
        <taxon>Strongylus</taxon>
    </lineage>
</organism>
<protein>
    <submittedName>
        <fullName evidence="1">Uncharacterized protein</fullName>
    </submittedName>
</protein>
<proteinExistence type="predicted"/>
<sequence length="66" mass="6905">MVADDRGLTPIDWAAAYNKLDVLNVLLSTSTKSTPTSPDSALGSIGTTSSPYNTSAETVSGLLRKF</sequence>
<dbReference type="Proteomes" id="UP000270094">
    <property type="component" value="Unassembled WGS sequence"/>
</dbReference>
<gene>
    <name evidence="1" type="ORF">SVUK_LOCUS3061</name>
</gene>
<keyword evidence="2" id="KW-1185">Reference proteome</keyword>
<accession>A0A3P7IJT4</accession>
<name>A0A3P7IJT4_STRVU</name>
<dbReference type="EMBL" id="UYYB01007502">
    <property type="protein sequence ID" value="VDM68063.1"/>
    <property type="molecule type" value="Genomic_DNA"/>
</dbReference>
<reference evidence="1 2" key="1">
    <citation type="submission" date="2018-11" db="EMBL/GenBank/DDBJ databases">
        <authorList>
            <consortium name="Pathogen Informatics"/>
        </authorList>
    </citation>
    <scope>NUCLEOTIDE SEQUENCE [LARGE SCALE GENOMIC DNA]</scope>
</reference>
<dbReference type="AlphaFoldDB" id="A0A3P7IJT4"/>